<dbReference type="EMBL" id="LAZR01000244">
    <property type="protein sequence ID" value="KKN79633.1"/>
    <property type="molecule type" value="Genomic_DNA"/>
</dbReference>
<gene>
    <name evidence="1" type="ORF">LCGC14_0338370</name>
</gene>
<proteinExistence type="predicted"/>
<reference evidence="1" key="1">
    <citation type="journal article" date="2015" name="Nature">
        <title>Complex archaea that bridge the gap between prokaryotes and eukaryotes.</title>
        <authorList>
            <person name="Spang A."/>
            <person name="Saw J.H."/>
            <person name="Jorgensen S.L."/>
            <person name="Zaremba-Niedzwiedzka K."/>
            <person name="Martijn J."/>
            <person name="Lind A.E."/>
            <person name="van Eijk R."/>
            <person name="Schleper C."/>
            <person name="Guy L."/>
            <person name="Ettema T.J."/>
        </authorList>
    </citation>
    <scope>NUCLEOTIDE SEQUENCE</scope>
</reference>
<organism evidence="1">
    <name type="scientific">marine sediment metagenome</name>
    <dbReference type="NCBI Taxonomy" id="412755"/>
    <lineage>
        <taxon>unclassified sequences</taxon>
        <taxon>metagenomes</taxon>
        <taxon>ecological metagenomes</taxon>
    </lineage>
</organism>
<sequence length="66" mass="7438">MSHPLPAEYIPSPWKRPDPIEYDRPLIAKAKAGNVVAQRTLMRKYGLRVFTEEELCAYPDAKGGHG</sequence>
<protein>
    <submittedName>
        <fullName evidence="1">Uncharacterized protein</fullName>
    </submittedName>
</protein>
<dbReference type="AlphaFoldDB" id="A0A0F9WM10"/>
<name>A0A0F9WM10_9ZZZZ</name>
<evidence type="ECO:0000313" key="1">
    <source>
        <dbReference type="EMBL" id="KKN79633.1"/>
    </source>
</evidence>
<accession>A0A0F9WM10</accession>
<comment type="caution">
    <text evidence="1">The sequence shown here is derived from an EMBL/GenBank/DDBJ whole genome shotgun (WGS) entry which is preliminary data.</text>
</comment>